<reference evidence="2 3" key="1">
    <citation type="submission" date="2016-11" db="EMBL/GenBank/DDBJ databases">
        <title>Draft Genome Sequences of Nine Cyanobacterial Strains from Diverse Habitats.</title>
        <authorList>
            <person name="Zhu T."/>
            <person name="Hou S."/>
            <person name="Lu X."/>
            <person name="Hess W.R."/>
        </authorList>
    </citation>
    <scope>NUCLEOTIDE SEQUENCE [LARGE SCALE GENOMIC DNA]</scope>
    <source>
        <strain evidence="2 3">NIES-592</strain>
    </source>
</reference>
<dbReference type="OrthoDB" id="560533at2"/>
<keyword evidence="1" id="KW-1133">Transmembrane helix</keyword>
<keyword evidence="1" id="KW-0812">Transmembrane</keyword>
<feature type="transmembrane region" description="Helical" evidence="1">
    <location>
        <begin position="122"/>
        <end position="142"/>
    </location>
</feature>
<accession>A0A1U7GTB6</accession>
<evidence type="ECO:0000256" key="1">
    <source>
        <dbReference type="SAM" id="Phobius"/>
    </source>
</evidence>
<sequence length="163" mass="18770">MPSSKSNILATSFDYKGVYPCPVCHVGKISNMPLMEAMSCDFCHQIFTVNLEQQQLVLPSRQPPLIWRWNGFNWTEAHLEGVEFGWSYVVAAIAFIFLPTALIGTVAYIFPPHPYAPLSWVPYLWTILTFLSHLAIIVWLLIEIYQIPVRAYLRAMRQRLIGR</sequence>
<dbReference type="Proteomes" id="UP000186391">
    <property type="component" value="Unassembled WGS sequence"/>
</dbReference>
<feature type="transmembrane region" description="Helical" evidence="1">
    <location>
        <begin position="88"/>
        <end position="110"/>
    </location>
</feature>
<comment type="caution">
    <text evidence="2">The sequence shown here is derived from an EMBL/GenBank/DDBJ whole genome shotgun (WGS) entry which is preliminary data.</text>
</comment>
<protein>
    <submittedName>
        <fullName evidence="2">Uncharacterized protein</fullName>
    </submittedName>
</protein>
<dbReference type="RefSeq" id="WP_062250347.1">
    <property type="nucleotide sequence ID" value="NZ_MRCA01000023.1"/>
</dbReference>
<dbReference type="AlphaFoldDB" id="A0A1U7GTB6"/>
<keyword evidence="3" id="KW-1185">Reference proteome</keyword>
<organism evidence="2 3">
    <name type="scientific">Fischerella major NIES-592</name>
    <dbReference type="NCBI Taxonomy" id="210994"/>
    <lineage>
        <taxon>Bacteria</taxon>
        <taxon>Bacillati</taxon>
        <taxon>Cyanobacteriota</taxon>
        <taxon>Cyanophyceae</taxon>
        <taxon>Nostocales</taxon>
        <taxon>Hapalosiphonaceae</taxon>
        <taxon>Fischerella</taxon>
    </lineage>
</organism>
<name>A0A1U7GTB6_9CYAN</name>
<evidence type="ECO:0000313" key="2">
    <source>
        <dbReference type="EMBL" id="OKH11094.1"/>
    </source>
</evidence>
<gene>
    <name evidence="2" type="ORF">NIES592_22935</name>
</gene>
<proteinExistence type="predicted"/>
<evidence type="ECO:0000313" key="3">
    <source>
        <dbReference type="Proteomes" id="UP000186391"/>
    </source>
</evidence>
<dbReference type="EMBL" id="MRCA01000023">
    <property type="protein sequence ID" value="OKH11094.1"/>
    <property type="molecule type" value="Genomic_DNA"/>
</dbReference>
<keyword evidence="1" id="KW-0472">Membrane</keyword>